<dbReference type="EMBL" id="JABEQN010000013">
    <property type="protein sequence ID" value="MBB2194276.1"/>
    <property type="molecule type" value="Genomic_DNA"/>
</dbReference>
<keyword evidence="5" id="KW-1185">Reference proteome</keyword>
<organism evidence="3 6">
    <name type="scientific">Gluconacetobacter dulcium</name>
    <dbReference type="NCBI Taxonomy" id="2729096"/>
    <lineage>
        <taxon>Bacteria</taxon>
        <taxon>Pseudomonadati</taxon>
        <taxon>Pseudomonadota</taxon>
        <taxon>Alphaproteobacteria</taxon>
        <taxon>Acetobacterales</taxon>
        <taxon>Acetobacteraceae</taxon>
        <taxon>Gluconacetobacter</taxon>
    </lineage>
</organism>
<dbReference type="Pfam" id="PF00857">
    <property type="entry name" value="Isochorismatase"/>
    <property type="match status" value="1"/>
</dbReference>
<evidence type="ECO:0000256" key="1">
    <source>
        <dbReference type="ARBA" id="ARBA00022801"/>
    </source>
</evidence>
<feature type="domain" description="Isochorismatase-like" evidence="2">
    <location>
        <begin position="25"/>
        <end position="196"/>
    </location>
</feature>
<dbReference type="InterPro" id="IPR000868">
    <property type="entry name" value="Isochorismatase-like_dom"/>
</dbReference>
<name>A0A7W4ILK4_9PROT</name>
<evidence type="ECO:0000259" key="2">
    <source>
        <dbReference type="Pfam" id="PF00857"/>
    </source>
</evidence>
<dbReference type="AlphaFoldDB" id="A0A7W4ILK4"/>
<evidence type="ECO:0000313" key="3">
    <source>
        <dbReference type="EMBL" id="MBB2165098.1"/>
    </source>
</evidence>
<sequence>MTVSDSYKSRTFGDIPVGFGKRAGIVVIDFQIGYTRPEYRFGSAPLIMRALENTSKLLDVARSAGLPVAVCNTAYMSEREMPFWKIRNVRETFLYSDPSVALDPSIHDPSYDLIVCKKAPSIFYNTEVADYFIKEGVDTVIVTGCATSGCVRASTIDSFSRCWHTIVPEDCVGDFEQQPHEDNLRDVGRRYADISNLAEVIDHIRPA</sequence>
<protein>
    <submittedName>
        <fullName evidence="3">Isochorismatase family protein</fullName>
    </submittedName>
</protein>
<dbReference type="Gene3D" id="3.40.50.850">
    <property type="entry name" value="Isochorismatase-like"/>
    <property type="match status" value="1"/>
</dbReference>
<dbReference type="Proteomes" id="UP000540490">
    <property type="component" value="Unassembled WGS sequence"/>
</dbReference>
<dbReference type="InterPro" id="IPR036380">
    <property type="entry name" value="Isochorismatase-like_sf"/>
</dbReference>
<dbReference type="InterPro" id="IPR050272">
    <property type="entry name" value="Isochorismatase-like_hydrls"/>
</dbReference>
<dbReference type="PANTHER" id="PTHR43540">
    <property type="entry name" value="PEROXYUREIDOACRYLATE/UREIDOACRYLATE AMIDOHYDROLASE-RELATED"/>
    <property type="match status" value="1"/>
</dbReference>
<dbReference type="EMBL" id="JABEQO010000013">
    <property type="protein sequence ID" value="MBB2165098.1"/>
    <property type="molecule type" value="Genomic_DNA"/>
</dbReference>
<comment type="caution">
    <text evidence="3">The sequence shown here is derived from an EMBL/GenBank/DDBJ whole genome shotgun (WGS) entry which is preliminary data.</text>
</comment>
<keyword evidence="1" id="KW-0378">Hydrolase</keyword>
<reference evidence="5 6" key="1">
    <citation type="submission" date="2020-04" db="EMBL/GenBank/DDBJ databases">
        <title>Description of novel Gluconacetobacter.</title>
        <authorList>
            <person name="Sombolestani A."/>
        </authorList>
    </citation>
    <scope>NUCLEOTIDE SEQUENCE [LARGE SCALE GENOMIC DNA]</scope>
    <source>
        <strain evidence="4 5">LMG 1728</strain>
        <strain evidence="3 6">LMG 1731</strain>
    </source>
</reference>
<gene>
    <name evidence="4" type="ORF">HLH25_11625</name>
    <name evidence="3" type="ORF">HLH26_11240</name>
</gene>
<accession>A0A7W4ILK4</accession>
<proteinExistence type="predicted"/>
<dbReference type="RefSeq" id="WP_182974220.1">
    <property type="nucleotide sequence ID" value="NZ_JABEQN010000013.1"/>
</dbReference>
<evidence type="ECO:0000313" key="5">
    <source>
        <dbReference type="Proteomes" id="UP000540490"/>
    </source>
</evidence>
<evidence type="ECO:0000313" key="4">
    <source>
        <dbReference type="EMBL" id="MBB2194276.1"/>
    </source>
</evidence>
<dbReference type="Proteomes" id="UP000561077">
    <property type="component" value="Unassembled WGS sequence"/>
</dbReference>
<dbReference type="PANTHER" id="PTHR43540:SF1">
    <property type="entry name" value="ISOCHORISMATASE HYDROLASE"/>
    <property type="match status" value="1"/>
</dbReference>
<evidence type="ECO:0000313" key="6">
    <source>
        <dbReference type="Proteomes" id="UP000561077"/>
    </source>
</evidence>
<dbReference type="SUPFAM" id="SSF52499">
    <property type="entry name" value="Isochorismatase-like hydrolases"/>
    <property type="match status" value="1"/>
</dbReference>
<dbReference type="GO" id="GO:0016787">
    <property type="term" value="F:hydrolase activity"/>
    <property type="evidence" value="ECO:0007669"/>
    <property type="project" value="UniProtKB-KW"/>
</dbReference>